<keyword evidence="8" id="KW-0067">ATP-binding</keyword>
<keyword evidence="10" id="KW-0472">Membrane</keyword>
<dbReference type="Gene3D" id="1.10.8.500">
    <property type="entry name" value="HAMP domain in histidine kinase"/>
    <property type="match status" value="1"/>
</dbReference>
<dbReference type="CDD" id="cd06225">
    <property type="entry name" value="HAMP"/>
    <property type="match status" value="1"/>
</dbReference>
<dbReference type="Pfam" id="PF07730">
    <property type="entry name" value="HisKA_3"/>
    <property type="match status" value="1"/>
</dbReference>
<evidence type="ECO:0000313" key="13">
    <source>
        <dbReference type="Proteomes" id="UP000192911"/>
    </source>
</evidence>
<dbReference type="GO" id="GO:0005524">
    <property type="term" value="F:ATP binding"/>
    <property type="evidence" value="ECO:0007669"/>
    <property type="project" value="UniProtKB-KW"/>
</dbReference>
<evidence type="ECO:0000256" key="2">
    <source>
        <dbReference type="ARBA" id="ARBA00004370"/>
    </source>
</evidence>
<evidence type="ECO:0000256" key="4">
    <source>
        <dbReference type="ARBA" id="ARBA00022553"/>
    </source>
</evidence>
<evidence type="ECO:0000256" key="9">
    <source>
        <dbReference type="ARBA" id="ARBA00023012"/>
    </source>
</evidence>
<feature type="transmembrane region" description="Helical" evidence="10">
    <location>
        <begin position="160"/>
        <end position="179"/>
    </location>
</feature>
<dbReference type="GO" id="GO:0016020">
    <property type="term" value="C:membrane"/>
    <property type="evidence" value="ECO:0007669"/>
    <property type="project" value="UniProtKB-SubCell"/>
</dbReference>
<evidence type="ECO:0000256" key="5">
    <source>
        <dbReference type="ARBA" id="ARBA00022679"/>
    </source>
</evidence>
<dbReference type="Gene3D" id="3.30.565.10">
    <property type="entry name" value="Histidine kinase-like ATPase, C-terminal domain"/>
    <property type="match status" value="1"/>
</dbReference>
<evidence type="ECO:0000256" key="8">
    <source>
        <dbReference type="ARBA" id="ARBA00022840"/>
    </source>
</evidence>
<keyword evidence="10" id="KW-1133">Transmembrane helix</keyword>
<accession>A0A1X7FIM5</accession>
<proteinExistence type="predicted"/>
<comment type="subcellular location">
    <subcellularLocation>
        <location evidence="2">Membrane</location>
    </subcellularLocation>
</comment>
<dbReference type="PROSITE" id="PS50885">
    <property type="entry name" value="HAMP"/>
    <property type="match status" value="1"/>
</dbReference>
<evidence type="ECO:0000256" key="1">
    <source>
        <dbReference type="ARBA" id="ARBA00000085"/>
    </source>
</evidence>
<feature type="domain" description="HAMP" evidence="11">
    <location>
        <begin position="180"/>
        <end position="232"/>
    </location>
</feature>
<organism evidence="12 13">
    <name type="scientific">Trinickia caryophylli</name>
    <name type="common">Paraburkholderia caryophylli</name>
    <dbReference type="NCBI Taxonomy" id="28094"/>
    <lineage>
        <taxon>Bacteria</taxon>
        <taxon>Pseudomonadati</taxon>
        <taxon>Pseudomonadota</taxon>
        <taxon>Betaproteobacteria</taxon>
        <taxon>Burkholderiales</taxon>
        <taxon>Burkholderiaceae</taxon>
        <taxon>Trinickia</taxon>
    </lineage>
</organism>
<evidence type="ECO:0000256" key="7">
    <source>
        <dbReference type="ARBA" id="ARBA00022777"/>
    </source>
</evidence>
<dbReference type="Gene3D" id="1.20.5.1930">
    <property type="match status" value="1"/>
</dbReference>
<keyword evidence="9" id="KW-0902">Two-component regulatory system</keyword>
<evidence type="ECO:0000313" key="12">
    <source>
        <dbReference type="EMBL" id="SMF52866.1"/>
    </source>
</evidence>
<evidence type="ECO:0000256" key="10">
    <source>
        <dbReference type="SAM" id="Phobius"/>
    </source>
</evidence>
<dbReference type="GO" id="GO:0000155">
    <property type="term" value="F:phosphorelay sensor kinase activity"/>
    <property type="evidence" value="ECO:0007669"/>
    <property type="project" value="InterPro"/>
</dbReference>
<gene>
    <name evidence="12" type="ORF">SAMN06295900_10981</name>
</gene>
<dbReference type="Pfam" id="PF02518">
    <property type="entry name" value="HATPase_c"/>
    <property type="match status" value="1"/>
</dbReference>
<dbReference type="InterPro" id="IPR050482">
    <property type="entry name" value="Sensor_HK_TwoCompSys"/>
</dbReference>
<evidence type="ECO:0000256" key="6">
    <source>
        <dbReference type="ARBA" id="ARBA00022741"/>
    </source>
</evidence>
<evidence type="ECO:0000259" key="11">
    <source>
        <dbReference type="PROSITE" id="PS50885"/>
    </source>
</evidence>
<dbReference type="InterPro" id="IPR011712">
    <property type="entry name" value="Sig_transdc_His_kin_sub3_dim/P"/>
</dbReference>
<dbReference type="SMART" id="SM00304">
    <property type="entry name" value="HAMP"/>
    <property type="match status" value="1"/>
</dbReference>
<dbReference type="CDD" id="cd16917">
    <property type="entry name" value="HATPase_UhpB-NarQ-NarX-like"/>
    <property type="match status" value="1"/>
</dbReference>
<reference evidence="13" key="1">
    <citation type="submission" date="2017-04" db="EMBL/GenBank/DDBJ databases">
        <authorList>
            <person name="Varghese N."/>
            <person name="Submissions S."/>
        </authorList>
    </citation>
    <scope>NUCLEOTIDE SEQUENCE [LARGE SCALE GENOMIC DNA]</scope>
    <source>
        <strain evidence="13">Ballard 720</strain>
    </source>
</reference>
<dbReference type="PANTHER" id="PTHR24421">
    <property type="entry name" value="NITRATE/NITRITE SENSOR PROTEIN NARX-RELATED"/>
    <property type="match status" value="1"/>
</dbReference>
<dbReference type="SUPFAM" id="SSF55874">
    <property type="entry name" value="ATPase domain of HSP90 chaperone/DNA topoisomerase II/histidine kinase"/>
    <property type="match status" value="1"/>
</dbReference>
<name>A0A1X7FIM5_TRICW</name>
<dbReference type="GeneID" id="95549866"/>
<dbReference type="InterPro" id="IPR003660">
    <property type="entry name" value="HAMP_dom"/>
</dbReference>
<dbReference type="InterPro" id="IPR036890">
    <property type="entry name" value="HATPase_C_sf"/>
</dbReference>
<dbReference type="EMBL" id="FXAH01000009">
    <property type="protein sequence ID" value="SMF52866.1"/>
    <property type="molecule type" value="Genomic_DNA"/>
</dbReference>
<feature type="transmembrane region" description="Helical" evidence="10">
    <location>
        <begin position="16"/>
        <end position="36"/>
    </location>
</feature>
<keyword evidence="6" id="KW-0547">Nucleotide-binding</keyword>
<dbReference type="AlphaFoldDB" id="A0A1X7FIM5"/>
<dbReference type="Proteomes" id="UP000192911">
    <property type="component" value="Unassembled WGS sequence"/>
</dbReference>
<dbReference type="STRING" id="28094.SAMN06295900_10981"/>
<comment type="catalytic activity">
    <reaction evidence="1">
        <text>ATP + protein L-histidine = ADP + protein N-phospho-L-histidine.</text>
        <dbReference type="EC" id="2.7.13.3"/>
    </reaction>
</comment>
<evidence type="ECO:0000256" key="3">
    <source>
        <dbReference type="ARBA" id="ARBA00012438"/>
    </source>
</evidence>
<dbReference type="EC" id="2.7.13.3" evidence="3"/>
<dbReference type="GO" id="GO:0046983">
    <property type="term" value="F:protein dimerization activity"/>
    <property type="evidence" value="ECO:0007669"/>
    <property type="project" value="InterPro"/>
</dbReference>
<dbReference type="OrthoDB" id="9792869at2"/>
<keyword evidence="13" id="KW-1185">Reference proteome</keyword>
<keyword evidence="7 12" id="KW-0418">Kinase</keyword>
<sequence>MTTQPQSAKFGLHTRIGFVLTALATVLVAALGVLWVQQTRNSIREEIGAASRVAEQWLTISARELQAHPSASNRARLLAEISAIGRIRANALEVTDVHGQRHYLSPPPVYKAGRWAPAWFVTLVQPPFSPWRVDAAGLTFILYPDASRSALDAWDNLRTIASWAAILLAVLFLAVRFALQRALGPLEQVMTALDRTGAGAFGTRLPVFRIPELGRLARAFNGMADRLAQAVSDNVHLEAEREVSTRVQASLEAERRHIALELHDELAQGITAVRALAGAIVQHANATPAVRHPAEHIIVAAGQMQDGVHAILHRLRESPDTEPLRTEDSLRHHIDVWQQHHPGISLDATLDLGGPTLPGQMLTHTLLRAVQEGLTNVARHACATRVDLVLRRSHDGCWFELLLADNGKHSPGPSSAAGCGMGLTGMRERVRALGGELTFETIAGHGARLVVRIPAIPTPAGAGATPPEGPPS</sequence>
<dbReference type="RefSeq" id="WP_085228632.1">
    <property type="nucleotide sequence ID" value="NZ_BSQD01000009.1"/>
</dbReference>
<keyword evidence="4" id="KW-0597">Phosphoprotein</keyword>
<dbReference type="SUPFAM" id="SSF158472">
    <property type="entry name" value="HAMP domain-like"/>
    <property type="match status" value="1"/>
</dbReference>
<dbReference type="Pfam" id="PF00672">
    <property type="entry name" value="HAMP"/>
    <property type="match status" value="1"/>
</dbReference>
<protein>
    <recommendedName>
        <fullName evidence="3">histidine kinase</fullName>
        <ecNumber evidence="3">2.7.13.3</ecNumber>
    </recommendedName>
</protein>
<keyword evidence="5" id="KW-0808">Transferase</keyword>
<keyword evidence="10" id="KW-0812">Transmembrane</keyword>
<dbReference type="PANTHER" id="PTHR24421:SF10">
    <property type="entry name" value="NITRATE_NITRITE SENSOR PROTEIN NARQ"/>
    <property type="match status" value="1"/>
</dbReference>
<dbReference type="InterPro" id="IPR003594">
    <property type="entry name" value="HATPase_dom"/>
</dbReference>